<name>A0A4R8DT35_9BACT</name>
<dbReference type="Proteomes" id="UP000294498">
    <property type="component" value="Unassembled WGS sequence"/>
</dbReference>
<protein>
    <submittedName>
        <fullName evidence="1">Uncharacterized protein</fullName>
    </submittedName>
</protein>
<evidence type="ECO:0000313" key="1">
    <source>
        <dbReference type="EMBL" id="TDX01046.1"/>
    </source>
</evidence>
<comment type="caution">
    <text evidence="1">The sequence shown here is derived from an EMBL/GenBank/DDBJ whole genome shotgun (WGS) entry which is preliminary data.</text>
</comment>
<organism evidence="1 2">
    <name type="scientific">Dinghuibacter silviterrae</name>
    <dbReference type="NCBI Taxonomy" id="1539049"/>
    <lineage>
        <taxon>Bacteria</taxon>
        <taxon>Pseudomonadati</taxon>
        <taxon>Bacteroidota</taxon>
        <taxon>Chitinophagia</taxon>
        <taxon>Chitinophagales</taxon>
        <taxon>Chitinophagaceae</taxon>
        <taxon>Dinghuibacter</taxon>
    </lineage>
</organism>
<gene>
    <name evidence="1" type="ORF">EDB95_2077</name>
</gene>
<keyword evidence="2" id="KW-1185">Reference proteome</keyword>
<dbReference type="EMBL" id="SODV01000001">
    <property type="protein sequence ID" value="TDX01046.1"/>
    <property type="molecule type" value="Genomic_DNA"/>
</dbReference>
<dbReference type="AlphaFoldDB" id="A0A4R8DT35"/>
<sequence>MAQMFRGLAGSPGARWMIWYRTTLYRVVMVVVVIMEEVQQQVLPEEEGVI</sequence>
<accession>A0A4R8DT35</accession>
<proteinExistence type="predicted"/>
<evidence type="ECO:0000313" key="2">
    <source>
        <dbReference type="Proteomes" id="UP000294498"/>
    </source>
</evidence>
<reference evidence="1 2" key="1">
    <citation type="submission" date="2019-03" db="EMBL/GenBank/DDBJ databases">
        <title>Genomic Encyclopedia of Type Strains, Phase IV (KMG-IV): sequencing the most valuable type-strain genomes for metagenomic binning, comparative biology and taxonomic classification.</title>
        <authorList>
            <person name="Goeker M."/>
        </authorList>
    </citation>
    <scope>NUCLEOTIDE SEQUENCE [LARGE SCALE GENOMIC DNA]</scope>
    <source>
        <strain evidence="1 2">DSM 100059</strain>
    </source>
</reference>